<dbReference type="AlphaFoldDB" id="A0AAW1VKD4"/>
<evidence type="ECO:0000313" key="1">
    <source>
        <dbReference type="EMBL" id="KAK9903754.1"/>
    </source>
</evidence>
<reference evidence="1 2" key="1">
    <citation type="journal article" date="2023" name="G3 (Bethesda)">
        <title>A chromosome-length genome assembly and annotation of blackberry (Rubus argutus, cv. 'Hillquist').</title>
        <authorList>
            <person name="Bruna T."/>
            <person name="Aryal R."/>
            <person name="Dudchenko O."/>
            <person name="Sargent D.J."/>
            <person name="Mead D."/>
            <person name="Buti M."/>
            <person name="Cavallini A."/>
            <person name="Hytonen T."/>
            <person name="Andres J."/>
            <person name="Pham M."/>
            <person name="Weisz D."/>
            <person name="Mascagni F."/>
            <person name="Usai G."/>
            <person name="Natali L."/>
            <person name="Bassil N."/>
            <person name="Fernandez G.E."/>
            <person name="Lomsadze A."/>
            <person name="Armour M."/>
            <person name="Olukolu B."/>
            <person name="Poorten T."/>
            <person name="Britton C."/>
            <person name="Davik J."/>
            <person name="Ashrafi H."/>
            <person name="Aiden E.L."/>
            <person name="Borodovsky M."/>
            <person name="Worthington M."/>
        </authorList>
    </citation>
    <scope>NUCLEOTIDE SEQUENCE [LARGE SCALE GENOMIC DNA]</scope>
    <source>
        <strain evidence="1">PI 553951</strain>
    </source>
</reference>
<evidence type="ECO:0000313" key="2">
    <source>
        <dbReference type="Proteomes" id="UP001457282"/>
    </source>
</evidence>
<sequence length="159" mass="17740">MGLGPLDRLGCCKLNRELYQMLVDNFDVQRCSINIHGKSLLIDEWDFNRIMGVRNGGTKGKIEGSMSDPVIEALMSRLCDENKLITTDGLKKIVEECKEPDDTFHVAFTMYALAMLLCPTIPGRVDPMLLFAPMEPVSIANQALGRLMFSTLIEGCRVI</sequence>
<dbReference type="EMBL" id="JBEDUW010000210">
    <property type="protein sequence ID" value="KAK9903754.1"/>
    <property type="molecule type" value="Genomic_DNA"/>
</dbReference>
<comment type="caution">
    <text evidence="1">The sequence shown here is derived from an EMBL/GenBank/DDBJ whole genome shotgun (WGS) entry which is preliminary data.</text>
</comment>
<name>A0AAW1VKD4_RUBAR</name>
<dbReference type="Proteomes" id="UP001457282">
    <property type="component" value="Unassembled WGS sequence"/>
</dbReference>
<organism evidence="1 2">
    <name type="scientific">Rubus argutus</name>
    <name type="common">Southern blackberry</name>
    <dbReference type="NCBI Taxonomy" id="59490"/>
    <lineage>
        <taxon>Eukaryota</taxon>
        <taxon>Viridiplantae</taxon>
        <taxon>Streptophyta</taxon>
        <taxon>Embryophyta</taxon>
        <taxon>Tracheophyta</taxon>
        <taxon>Spermatophyta</taxon>
        <taxon>Magnoliopsida</taxon>
        <taxon>eudicotyledons</taxon>
        <taxon>Gunneridae</taxon>
        <taxon>Pentapetalae</taxon>
        <taxon>rosids</taxon>
        <taxon>fabids</taxon>
        <taxon>Rosales</taxon>
        <taxon>Rosaceae</taxon>
        <taxon>Rosoideae</taxon>
        <taxon>Rosoideae incertae sedis</taxon>
        <taxon>Rubus</taxon>
    </lineage>
</organism>
<gene>
    <name evidence="1" type="ORF">M0R45_000986</name>
</gene>
<protein>
    <submittedName>
        <fullName evidence="1">Uncharacterized protein</fullName>
    </submittedName>
</protein>
<keyword evidence="2" id="KW-1185">Reference proteome</keyword>
<proteinExistence type="predicted"/>
<accession>A0AAW1VKD4</accession>